<feature type="region of interest" description="Disordered" evidence="1">
    <location>
        <begin position="1"/>
        <end position="43"/>
    </location>
</feature>
<reference evidence="2" key="1">
    <citation type="submission" date="2013-08" db="EMBL/GenBank/DDBJ databases">
        <title>Gene expansion shapes genome architecture in the human pathogen Lichtheimia corymbifera: an evolutionary genomics analysis in the ancient terrestrial Mucorales (Mucoromycotina).</title>
        <authorList>
            <person name="Schwartze V.U."/>
            <person name="Winter S."/>
            <person name="Shelest E."/>
            <person name="Marcet-Houben M."/>
            <person name="Horn F."/>
            <person name="Wehner S."/>
            <person name="Hoffmann K."/>
            <person name="Riege K."/>
            <person name="Sammeth M."/>
            <person name="Nowrousian M."/>
            <person name="Valiante V."/>
            <person name="Linde J."/>
            <person name="Jacobsen I.D."/>
            <person name="Marz M."/>
            <person name="Brakhage A.A."/>
            <person name="Gabaldon T."/>
            <person name="Bocker S."/>
            <person name="Voigt K."/>
        </authorList>
    </citation>
    <scope>NUCLEOTIDE SEQUENCE [LARGE SCALE GENOMIC DNA]</scope>
    <source>
        <strain evidence="2">FSU 9682</strain>
    </source>
</reference>
<dbReference type="OrthoDB" id="367221at2759"/>
<proteinExistence type="predicted"/>
<dbReference type="VEuPathDB" id="FungiDB:LCOR_04246.1"/>
<sequence length="310" mass="36191">MEQQQELPSKRSRESDETTATTQQQNKKPKSAPPTIPISRGKFKQRWLAKHSSLLKRSDSASGVMVSCNIHAETRALGQIQNMLEGTITPLFPGHEITWERFEGDFEVEENNNNNKEEESSSSKAVEGRKDKRFQAVDAACGGLIFYRFRVNVKPTDYVTRLMDHLRALPEQEQKQELHKIRHCSRWLPLDYLCPATDDRMTRCFQDRVFKEHLEGLEKDTSIAIVTEIRNNETFKKDTIIKILDPLIPKDKFNGSQEPRLGYFRHSVQKRMRYEHFEGLLRKEKVQHLVLCGSCIQRRQRPKAIIRMNR</sequence>
<accession>A0A068RRJ9</accession>
<dbReference type="Proteomes" id="UP000027586">
    <property type="component" value="Unassembled WGS sequence"/>
</dbReference>
<name>A0A068RRJ9_9FUNG</name>
<evidence type="ECO:0000313" key="3">
    <source>
        <dbReference type="Proteomes" id="UP000027586"/>
    </source>
</evidence>
<feature type="region of interest" description="Disordered" evidence="1">
    <location>
        <begin position="110"/>
        <end position="129"/>
    </location>
</feature>
<comment type="caution">
    <text evidence="2">The sequence shown here is derived from an EMBL/GenBank/DDBJ whole genome shotgun (WGS) entry which is preliminary data.</text>
</comment>
<dbReference type="InterPro" id="IPR040183">
    <property type="entry name" value="THUMPD1-like"/>
</dbReference>
<keyword evidence="3" id="KW-1185">Reference proteome</keyword>
<evidence type="ECO:0008006" key="4">
    <source>
        <dbReference type="Google" id="ProtNLM"/>
    </source>
</evidence>
<dbReference type="PANTHER" id="PTHR13452">
    <property type="entry name" value="THUMP DOMAIN CONTAINING PROTEIN 1-RELATED"/>
    <property type="match status" value="1"/>
</dbReference>
<evidence type="ECO:0000256" key="1">
    <source>
        <dbReference type="SAM" id="MobiDB-lite"/>
    </source>
</evidence>
<dbReference type="AlphaFoldDB" id="A0A068RRJ9"/>
<protein>
    <recommendedName>
        <fullName evidence="4">THUMP domain-containing protein</fullName>
    </recommendedName>
</protein>
<gene>
    <name evidence="2" type="ORF">LCOR_04246.1</name>
</gene>
<dbReference type="EMBL" id="CBTN010000014">
    <property type="protein sequence ID" value="CDH52808.1"/>
    <property type="molecule type" value="Genomic_DNA"/>
</dbReference>
<dbReference type="CDD" id="cd11717">
    <property type="entry name" value="THUMP_THUMPD1_like"/>
    <property type="match status" value="1"/>
</dbReference>
<dbReference type="GO" id="GO:0003723">
    <property type="term" value="F:RNA binding"/>
    <property type="evidence" value="ECO:0007669"/>
    <property type="project" value="InterPro"/>
</dbReference>
<feature type="compositionally biased region" description="Basic and acidic residues" evidence="1">
    <location>
        <begin position="115"/>
        <end position="129"/>
    </location>
</feature>
<dbReference type="GO" id="GO:0006400">
    <property type="term" value="P:tRNA modification"/>
    <property type="evidence" value="ECO:0007669"/>
    <property type="project" value="InterPro"/>
</dbReference>
<dbReference type="PANTHER" id="PTHR13452:SF10">
    <property type="entry name" value="THUMP DOMAIN-CONTAINING PROTEIN 1"/>
    <property type="match status" value="1"/>
</dbReference>
<evidence type="ECO:0000313" key="2">
    <source>
        <dbReference type="EMBL" id="CDH52808.1"/>
    </source>
</evidence>
<organism evidence="2 3">
    <name type="scientific">Lichtheimia corymbifera JMRC:FSU:9682</name>
    <dbReference type="NCBI Taxonomy" id="1263082"/>
    <lineage>
        <taxon>Eukaryota</taxon>
        <taxon>Fungi</taxon>
        <taxon>Fungi incertae sedis</taxon>
        <taxon>Mucoromycota</taxon>
        <taxon>Mucoromycotina</taxon>
        <taxon>Mucoromycetes</taxon>
        <taxon>Mucorales</taxon>
        <taxon>Lichtheimiaceae</taxon>
        <taxon>Lichtheimia</taxon>
    </lineage>
</organism>
<dbReference type="STRING" id="1263082.A0A068RRJ9"/>